<dbReference type="GO" id="GO:0000981">
    <property type="term" value="F:DNA-binding transcription factor activity, RNA polymerase II-specific"/>
    <property type="evidence" value="ECO:0007669"/>
    <property type="project" value="InterPro"/>
</dbReference>
<dbReference type="Pfam" id="PF04082">
    <property type="entry name" value="Fungal_trans"/>
    <property type="match status" value="1"/>
</dbReference>
<dbReference type="GO" id="GO:0006351">
    <property type="term" value="P:DNA-templated transcription"/>
    <property type="evidence" value="ECO:0007669"/>
    <property type="project" value="InterPro"/>
</dbReference>
<dbReference type="InterPro" id="IPR007219">
    <property type="entry name" value="XnlR_reg_dom"/>
</dbReference>
<dbReference type="SMART" id="SM00066">
    <property type="entry name" value="GAL4"/>
    <property type="match status" value="1"/>
</dbReference>
<evidence type="ECO:0000313" key="10">
    <source>
        <dbReference type="Proteomes" id="UP000042958"/>
    </source>
</evidence>
<evidence type="ECO:0000256" key="4">
    <source>
        <dbReference type="ARBA" id="ARBA00023125"/>
    </source>
</evidence>
<dbReference type="InterPro" id="IPR001138">
    <property type="entry name" value="Zn2Cys6_DnaBD"/>
</dbReference>
<evidence type="ECO:0000259" key="8">
    <source>
        <dbReference type="PROSITE" id="PS50048"/>
    </source>
</evidence>
<dbReference type="OrthoDB" id="3989227at2759"/>
<dbReference type="Gene3D" id="4.10.240.10">
    <property type="entry name" value="Zn(2)-C6 fungal-type DNA-binding domain"/>
    <property type="match status" value="1"/>
</dbReference>
<name>A0A0F7TGF6_PENBI</name>
<keyword evidence="2" id="KW-0479">Metal-binding</keyword>
<dbReference type="AlphaFoldDB" id="A0A0F7TGF6"/>
<evidence type="ECO:0000256" key="2">
    <source>
        <dbReference type="ARBA" id="ARBA00022723"/>
    </source>
</evidence>
<protein>
    <recommendedName>
        <fullName evidence="8">Zn(2)-C6 fungal-type domain-containing protein</fullName>
    </recommendedName>
</protein>
<sequence length="647" mass="72509">MSSLTVKRPRLALSCVVCRRRKVKCGKEKPQCHNCERLGEICAYDTGIRDTETGRVLRTAETEETGLPSRAVPGEPAFHGQEKASSEPVSSSGQNPIPLAPNYWSIQRGSRVRHIGRTFWGYVNGREVLSDSLIYNEKPTPADLPPSHISVVSLAKVLFALPTRPAADALVQSFFVSVYPIHSVVDTLTFQSDYEVFWEWARSGKLYTPPRLVEDPTFTCLLFAVLYAGASGISSLRWTDGPPNLRYLDRETTVSKLKSACADSLAACRHSEHPTLNTLVGSILLHTFTKIQTSTEDALFVATAIRLAQSIGLHQENNMPNLDSTREQRRQIWWHLVWLDVQSSLASGLPTCLGYSALGGVQMIPAPERSVVKLLAIGRYEAARLQNQLMHRFQNTATRSGGQISQEMVKDLLEAARSFGHLIDNLIVKIPHFEDPQYLLPDSLTRASPETHLALYQDQDDGPTLIGTWSRTSLFLLKLEVAIMLRKLLLGPSTLTSSHGPWHRIFQFSLVYLQKSMSLCDSTAFEPYAWFVAEYYGAQQSALLISVYLIHNRGVKDRNLARYIVDCYLEFMNETPDKKPLTQTAIDVLVGLWEEADTHMNDHGARPTILELQNELENDFRAFHNANLWDLVIDDSAFGLRGVDQDV</sequence>
<dbReference type="PANTHER" id="PTHR31001:SF40">
    <property type="entry name" value="ZN(II)2CYS6 TRANSCRIPTION FACTOR (EUROFUNG)"/>
    <property type="match status" value="1"/>
</dbReference>
<keyword evidence="5" id="KW-0804">Transcription</keyword>
<evidence type="ECO:0000256" key="1">
    <source>
        <dbReference type="ARBA" id="ARBA00004123"/>
    </source>
</evidence>
<dbReference type="GO" id="GO:0005634">
    <property type="term" value="C:nucleus"/>
    <property type="evidence" value="ECO:0007669"/>
    <property type="project" value="UniProtKB-SubCell"/>
</dbReference>
<proteinExistence type="predicted"/>
<keyword evidence="6" id="KW-0539">Nucleus</keyword>
<dbReference type="PROSITE" id="PS50048">
    <property type="entry name" value="ZN2_CY6_FUNGAL_2"/>
    <property type="match status" value="1"/>
</dbReference>
<dbReference type="EMBL" id="CDHK01000002">
    <property type="protein sequence ID" value="CEJ55904.1"/>
    <property type="molecule type" value="Genomic_DNA"/>
</dbReference>
<gene>
    <name evidence="9" type="ORF">PMG11_02134</name>
</gene>
<accession>A0A0F7TGF6</accession>
<dbReference type="CDD" id="cd12148">
    <property type="entry name" value="fungal_TF_MHR"/>
    <property type="match status" value="1"/>
</dbReference>
<feature type="domain" description="Zn(2)-C6 fungal-type" evidence="8">
    <location>
        <begin position="14"/>
        <end position="44"/>
    </location>
</feature>
<comment type="subcellular location">
    <subcellularLocation>
        <location evidence="1">Nucleus</location>
    </subcellularLocation>
</comment>
<dbReference type="InterPro" id="IPR050613">
    <property type="entry name" value="Sec_Metabolite_Reg"/>
</dbReference>
<evidence type="ECO:0000256" key="7">
    <source>
        <dbReference type="SAM" id="MobiDB-lite"/>
    </source>
</evidence>
<dbReference type="GO" id="GO:0008270">
    <property type="term" value="F:zinc ion binding"/>
    <property type="evidence" value="ECO:0007669"/>
    <property type="project" value="InterPro"/>
</dbReference>
<dbReference type="CDD" id="cd00067">
    <property type="entry name" value="GAL4"/>
    <property type="match status" value="1"/>
</dbReference>
<dbReference type="GO" id="GO:0003677">
    <property type="term" value="F:DNA binding"/>
    <property type="evidence" value="ECO:0007669"/>
    <property type="project" value="UniProtKB-KW"/>
</dbReference>
<dbReference type="InterPro" id="IPR036864">
    <property type="entry name" value="Zn2-C6_fun-type_DNA-bd_sf"/>
</dbReference>
<dbReference type="STRING" id="104259.A0A0F7TGF6"/>
<feature type="region of interest" description="Disordered" evidence="7">
    <location>
        <begin position="60"/>
        <end position="95"/>
    </location>
</feature>
<dbReference type="PROSITE" id="PS00463">
    <property type="entry name" value="ZN2_CY6_FUNGAL_1"/>
    <property type="match status" value="1"/>
</dbReference>
<reference evidence="10" key="1">
    <citation type="journal article" date="2015" name="Genome Announc.">
        <title>Draft genome sequence of the fungus Penicillium brasilianum MG11.</title>
        <authorList>
            <person name="Horn F."/>
            <person name="Linde J."/>
            <person name="Mattern D.J."/>
            <person name="Walther G."/>
            <person name="Guthke R."/>
            <person name="Brakhage A.A."/>
            <person name="Valiante V."/>
        </authorList>
    </citation>
    <scope>NUCLEOTIDE SEQUENCE [LARGE SCALE GENOMIC DNA]</scope>
    <source>
        <strain evidence="10">MG11</strain>
    </source>
</reference>
<organism evidence="9 10">
    <name type="scientific">Penicillium brasilianum</name>
    <dbReference type="NCBI Taxonomy" id="104259"/>
    <lineage>
        <taxon>Eukaryota</taxon>
        <taxon>Fungi</taxon>
        <taxon>Dikarya</taxon>
        <taxon>Ascomycota</taxon>
        <taxon>Pezizomycotina</taxon>
        <taxon>Eurotiomycetes</taxon>
        <taxon>Eurotiomycetidae</taxon>
        <taxon>Eurotiales</taxon>
        <taxon>Aspergillaceae</taxon>
        <taxon>Penicillium</taxon>
    </lineage>
</organism>
<keyword evidence="4" id="KW-0238">DNA-binding</keyword>
<keyword evidence="10" id="KW-1185">Reference proteome</keyword>
<dbReference type="Proteomes" id="UP000042958">
    <property type="component" value="Unassembled WGS sequence"/>
</dbReference>
<evidence type="ECO:0000256" key="6">
    <source>
        <dbReference type="ARBA" id="ARBA00023242"/>
    </source>
</evidence>
<evidence type="ECO:0000256" key="3">
    <source>
        <dbReference type="ARBA" id="ARBA00023015"/>
    </source>
</evidence>
<dbReference type="SUPFAM" id="SSF57701">
    <property type="entry name" value="Zn2/Cys6 DNA-binding domain"/>
    <property type="match status" value="1"/>
</dbReference>
<evidence type="ECO:0000313" key="9">
    <source>
        <dbReference type="EMBL" id="CEJ55904.1"/>
    </source>
</evidence>
<evidence type="ECO:0000256" key="5">
    <source>
        <dbReference type="ARBA" id="ARBA00023163"/>
    </source>
</evidence>
<keyword evidence="3" id="KW-0805">Transcription regulation</keyword>
<dbReference type="PANTHER" id="PTHR31001">
    <property type="entry name" value="UNCHARACTERIZED TRANSCRIPTIONAL REGULATORY PROTEIN"/>
    <property type="match status" value="1"/>
</dbReference>
<dbReference type="Pfam" id="PF00172">
    <property type="entry name" value="Zn_clus"/>
    <property type="match status" value="1"/>
</dbReference>